<evidence type="ECO:0000313" key="3">
    <source>
        <dbReference type="Proteomes" id="UP001501747"/>
    </source>
</evidence>
<dbReference type="PANTHER" id="PTHR43190:SF3">
    <property type="entry name" value="N-ACETYL-D-GLUCOSAMINE KINASE"/>
    <property type="match status" value="1"/>
</dbReference>
<keyword evidence="3" id="KW-1185">Reference proteome</keyword>
<proteinExistence type="predicted"/>
<feature type="domain" description="ATPase BadF/BadG/BcrA/BcrD type" evidence="1">
    <location>
        <begin position="6"/>
        <end position="253"/>
    </location>
</feature>
<organism evidence="2 3">
    <name type="scientific">Allokutzneria multivorans</name>
    <dbReference type="NCBI Taxonomy" id="1142134"/>
    <lineage>
        <taxon>Bacteria</taxon>
        <taxon>Bacillati</taxon>
        <taxon>Actinomycetota</taxon>
        <taxon>Actinomycetes</taxon>
        <taxon>Pseudonocardiales</taxon>
        <taxon>Pseudonocardiaceae</taxon>
        <taxon>Allokutzneria</taxon>
    </lineage>
</organism>
<dbReference type="EMBL" id="BAABAL010000026">
    <property type="protein sequence ID" value="GAA4035042.1"/>
    <property type="molecule type" value="Genomic_DNA"/>
</dbReference>
<dbReference type="PANTHER" id="PTHR43190">
    <property type="entry name" value="N-ACETYL-D-GLUCOSAMINE KINASE"/>
    <property type="match status" value="1"/>
</dbReference>
<evidence type="ECO:0000259" key="1">
    <source>
        <dbReference type="Pfam" id="PF01869"/>
    </source>
</evidence>
<dbReference type="Proteomes" id="UP001501747">
    <property type="component" value="Unassembled WGS sequence"/>
</dbReference>
<gene>
    <name evidence="2" type="ORF">GCM10022247_70580</name>
</gene>
<comment type="caution">
    <text evidence="2">The sequence shown here is derived from an EMBL/GenBank/DDBJ whole genome shotgun (WGS) entry which is preliminary data.</text>
</comment>
<name>A0ABP7U3H6_9PSEU</name>
<dbReference type="Gene3D" id="3.30.420.40">
    <property type="match status" value="2"/>
</dbReference>
<dbReference type="Pfam" id="PF01869">
    <property type="entry name" value="BcrAD_BadFG"/>
    <property type="match status" value="1"/>
</dbReference>
<reference evidence="3" key="1">
    <citation type="journal article" date="2019" name="Int. J. Syst. Evol. Microbiol.">
        <title>The Global Catalogue of Microorganisms (GCM) 10K type strain sequencing project: providing services to taxonomists for standard genome sequencing and annotation.</title>
        <authorList>
            <consortium name="The Broad Institute Genomics Platform"/>
            <consortium name="The Broad Institute Genome Sequencing Center for Infectious Disease"/>
            <person name="Wu L."/>
            <person name="Ma J."/>
        </authorList>
    </citation>
    <scope>NUCLEOTIDE SEQUENCE [LARGE SCALE GENOMIC DNA]</scope>
    <source>
        <strain evidence="3">JCM 17342</strain>
    </source>
</reference>
<dbReference type="InterPro" id="IPR052519">
    <property type="entry name" value="Euk-type_GlcNAc_Kinase"/>
</dbReference>
<dbReference type="RefSeq" id="WP_344885174.1">
    <property type="nucleotide sequence ID" value="NZ_BAABAL010000026.1"/>
</dbReference>
<sequence>MAYWAIDAGGSSTTALLDNGTRWRRGSVNPASVGARAADDDLRELFRAIRAGSGDRMTTGWLATATVDANAPGRELDRLTRLAREAGLGGTMVISRDVLPLLVAPPLRGRGVAVVCGTGSGFLASDGEREPISVGGCEYLGSDEGSAFAMGLSGLRAGVRATDGRGPATALSTALGSGSVQDLARSLAAQPFPKSTVAALSSAVCRCWLEGDAVAGEIVTGALTDMVDAVRAARDRAGLSGSWSATLTGGVFQGCPEYAKELSARLVGELGSAEPTLVTDPTAMVLAALREHDSAIPPSLTGWAWTRTLGGNG</sequence>
<dbReference type="InterPro" id="IPR043129">
    <property type="entry name" value="ATPase_NBD"/>
</dbReference>
<evidence type="ECO:0000313" key="2">
    <source>
        <dbReference type="EMBL" id="GAA4035042.1"/>
    </source>
</evidence>
<protein>
    <submittedName>
        <fullName evidence="2">BadF/BadG/BcrA/BcrD ATPase family protein</fullName>
    </submittedName>
</protein>
<accession>A0ABP7U3H6</accession>
<dbReference type="InterPro" id="IPR002731">
    <property type="entry name" value="ATPase_BadF"/>
</dbReference>
<dbReference type="SUPFAM" id="SSF53067">
    <property type="entry name" value="Actin-like ATPase domain"/>
    <property type="match status" value="1"/>
</dbReference>